<evidence type="ECO:0000313" key="2">
    <source>
        <dbReference type="Proteomes" id="UP000746595"/>
    </source>
</evidence>
<gene>
    <name evidence="1" type="ORF">HED64_10220</name>
</gene>
<evidence type="ECO:0008006" key="3">
    <source>
        <dbReference type="Google" id="ProtNLM"/>
    </source>
</evidence>
<accession>A0ABX1G4A6</accession>
<proteinExistence type="predicted"/>
<organism evidence="1 2">
    <name type="scientific">Paeniglutamicibacter terrestris</name>
    <dbReference type="NCBI Taxonomy" id="2723403"/>
    <lineage>
        <taxon>Bacteria</taxon>
        <taxon>Bacillati</taxon>
        <taxon>Actinomycetota</taxon>
        <taxon>Actinomycetes</taxon>
        <taxon>Micrococcales</taxon>
        <taxon>Micrococcaceae</taxon>
        <taxon>Paeniglutamicibacter</taxon>
    </lineage>
</organism>
<dbReference type="RefSeq" id="WP_168151903.1">
    <property type="nucleotide sequence ID" value="NZ_JAAWVT010000004.1"/>
</dbReference>
<reference evidence="1 2" key="1">
    <citation type="submission" date="2020-04" db="EMBL/GenBank/DDBJ databases">
        <title>Paeniglutamicibacter sp. ANT13_2, a novel actinomycete isolated from sediment in Antarctica.</title>
        <authorList>
            <person name="Sakdapetsiri C."/>
            <person name="Pinyakong O."/>
        </authorList>
    </citation>
    <scope>NUCLEOTIDE SEQUENCE [LARGE SCALE GENOMIC DNA]</scope>
    <source>
        <strain evidence="1 2">ANT13_2</strain>
    </source>
</reference>
<comment type="caution">
    <text evidence="1">The sequence shown here is derived from an EMBL/GenBank/DDBJ whole genome shotgun (WGS) entry which is preliminary data.</text>
</comment>
<name>A0ABX1G4A6_9MICC</name>
<dbReference type="EMBL" id="JAAWVT010000004">
    <property type="protein sequence ID" value="NKG21078.1"/>
    <property type="molecule type" value="Genomic_DNA"/>
</dbReference>
<protein>
    <recommendedName>
        <fullName evidence="3">MmcB family DNA repair protein</fullName>
    </recommendedName>
</protein>
<evidence type="ECO:0000313" key="1">
    <source>
        <dbReference type="EMBL" id="NKG21078.1"/>
    </source>
</evidence>
<dbReference type="Proteomes" id="UP000746595">
    <property type="component" value="Unassembled WGS sequence"/>
</dbReference>
<sequence length="292" mass="33609">MSKLDAMAVLKALENDLIRDEFRPSGLLIPEVQAPNSDRRADAIWMVARTAHMVGYEIKVTRSDLLSELRDPTKCEPWLKYCDRWWLAVGDASIVDGLMDRIPEDWGVCTPPTNPNRRMMTVLKEAPVLTPADKGPVLGKLISHQAYKSIELQRRVTNAESSYDRMVQQRDERDAAQVEYLRRQANPLEQKFTEVGEAYEKLRRSDRRPNRGFGDHLRAIDAEVIARAIYDAHDMDQIRTAFRSEASSRLRNMEDCIAELGKSHSWRTLKQLMEGIKDEHTDIRSTRGSYPR</sequence>
<keyword evidence="2" id="KW-1185">Reference proteome</keyword>